<reference evidence="8 9" key="1">
    <citation type="submission" date="2015-06" db="EMBL/GenBank/DDBJ databases">
        <title>Draft genome of the ant-associated black yeast Phialophora attae CBS 131958.</title>
        <authorList>
            <person name="Moreno L.F."/>
            <person name="Stielow B.J."/>
            <person name="de Hoog S."/>
            <person name="Vicente V.A."/>
            <person name="Weiss V.A."/>
            <person name="de Vries M."/>
            <person name="Cruz L.M."/>
            <person name="Souza E.M."/>
        </authorList>
    </citation>
    <scope>NUCLEOTIDE SEQUENCE [LARGE SCALE GENOMIC DNA]</scope>
    <source>
        <strain evidence="8 9">CBS 131958</strain>
    </source>
</reference>
<dbReference type="PANTHER" id="PTHR19304">
    <property type="entry name" value="CYCLIC-AMP RESPONSE ELEMENT BINDING PROTEIN"/>
    <property type="match status" value="1"/>
</dbReference>
<dbReference type="EMBL" id="LFJN01000001">
    <property type="protein sequence ID" value="KPI45931.1"/>
    <property type="molecule type" value="Genomic_DNA"/>
</dbReference>
<feature type="domain" description="BZIP" evidence="7">
    <location>
        <begin position="304"/>
        <end position="367"/>
    </location>
</feature>
<feature type="coiled-coil region" evidence="5">
    <location>
        <begin position="322"/>
        <end position="363"/>
    </location>
</feature>
<dbReference type="InterPro" id="IPR051027">
    <property type="entry name" value="bZIP_transcription_factors"/>
</dbReference>
<dbReference type="GO" id="GO:0005634">
    <property type="term" value="C:nucleus"/>
    <property type="evidence" value="ECO:0007669"/>
    <property type="project" value="UniProtKB-SubCell"/>
</dbReference>
<dbReference type="InterPro" id="IPR004827">
    <property type="entry name" value="bZIP"/>
</dbReference>
<accession>A0A0N0NS76</accession>
<evidence type="ECO:0000256" key="5">
    <source>
        <dbReference type="SAM" id="Coils"/>
    </source>
</evidence>
<dbReference type="Proteomes" id="UP000038010">
    <property type="component" value="Unassembled WGS sequence"/>
</dbReference>
<evidence type="ECO:0000256" key="3">
    <source>
        <dbReference type="ARBA" id="ARBA00023163"/>
    </source>
</evidence>
<dbReference type="InterPro" id="IPR046347">
    <property type="entry name" value="bZIP_sf"/>
</dbReference>
<comment type="caution">
    <text evidence="8">The sequence shown here is derived from an EMBL/GenBank/DDBJ whole genome shotgun (WGS) entry which is preliminary data.</text>
</comment>
<evidence type="ECO:0000259" key="7">
    <source>
        <dbReference type="PROSITE" id="PS50217"/>
    </source>
</evidence>
<organism evidence="8 9">
    <name type="scientific">Cyphellophora attinorum</name>
    <dbReference type="NCBI Taxonomy" id="1664694"/>
    <lineage>
        <taxon>Eukaryota</taxon>
        <taxon>Fungi</taxon>
        <taxon>Dikarya</taxon>
        <taxon>Ascomycota</taxon>
        <taxon>Pezizomycotina</taxon>
        <taxon>Eurotiomycetes</taxon>
        <taxon>Chaetothyriomycetidae</taxon>
        <taxon>Chaetothyriales</taxon>
        <taxon>Cyphellophoraceae</taxon>
        <taxon>Cyphellophora</taxon>
    </lineage>
</organism>
<dbReference type="STRING" id="1664694.A0A0N0NS76"/>
<proteinExistence type="predicted"/>
<dbReference type="CDD" id="cd14687">
    <property type="entry name" value="bZIP_ATF2"/>
    <property type="match status" value="1"/>
</dbReference>
<keyword evidence="5" id="KW-0175">Coiled coil</keyword>
<sequence length="394" mass="43067">MCTQNGVQCTVRAKRLPPLKLQQTNDTLSKAVHALYEMYKPCTVGSYTDVTTETILQRLGLSEQTSPEGGFVSTQQDMECTTGLETSLARAPEPSTSDFEVDANGMHVDLTRPSMSLSSGTSSSPCTDQYRSSSAMTPTRMSFSTESSWDSVATTSSANNIEASMSSLTCLQKSPLLYSPGSVKIDSAIHNDFDLFFGPVAGRIPAGSLTAIEDEFGFDPPTWRSAPGAGSRVTSTSVCADMGSYTPQTLWTPRCRRTENPQDVAQNAQPTAQPSPRTLPNPRRRPGRPRNASRLDRDKPASEADKREILLEKNRLAASKCREKKKAEVDALKDASAASKEENSLLKKQATELREEILHLREELFAHVVCVEYCEQEKWRVALGATGRESILAS</sequence>
<dbReference type="GeneID" id="28735763"/>
<evidence type="ECO:0000256" key="6">
    <source>
        <dbReference type="SAM" id="MobiDB-lite"/>
    </source>
</evidence>
<evidence type="ECO:0000313" key="8">
    <source>
        <dbReference type="EMBL" id="KPI45931.1"/>
    </source>
</evidence>
<evidence type="ECO:0000313" key="9">
    <source>
        <dbReference type="Proteomes" id="UP000038010"/>
    </source>
</evidence>
<dbReference type="SUPFAM" id="SSF57959">
    <property type="entry name" value="Leucine zipper domain"/>
    <property type="match status" value="1"/>
</dbReference>
<dbReference type="Gene3D" id="1.20.5.170">
    <property type="match status" value="1"/>
</dbReference>
<feature type="compositionally biased region" description="Polar residues" evidence="6">
    <location>
        <begin position="262"/>
        <end position="272"/>
    </location>
</feature>
<keyword evidence="2" id="KW-0805">Transcription regulation</keyword>
<feature type="compositionally biased region" description="Basic and acidic residues" evidence="6">
    <location>
        <begin position="293"/>
        <end position="306"/>
    </location>
</feature>
<comment type="subcellular location">
    <subcellularLocation>
        <location evidence="1">Nucleus</location>
    </subcellularLocation>
</comment>
<dbReference type="Pfam" id="PF00170">
    <property type="entry name" value="bZIP_1"/>
    <property type="match status" value="1"/>
</dbReference>
<dbReference type="AlphaFoldDB" id="A0A0N0NS76"/>
<keyword evidence="4" id="KW-0539">Nucleus</keyword>
<gene>
    <name evidence="8" type="ORF">AB675_380</name>
</gene>
<dbReference type="SMART" id="SM00338">
    <property type="entry name" value="BRLZ"/>
    <property type="match status" value="1"/>
</dbReference>
<dbReference type="GO" id="GO:0003700">
    <property type="term" value="F:DNA-binding transcription factor activity"/>
    <property type="evidence" value="ECO:0007669"/>
    <property type="project" value="InterPro"/>
</dbReference>
<feature type="region of interest" description="Disordered" evidence="6">
    <location>
        <begin position="113"/>
        <end position="137"/>
    </location>
</feature>
<feature type="compositionally biased region" description="Low complexity" evidence="6">
    <location>
        <begin position="114"/>
        <end position="124"/>
    </location>
</feature>
<dbReference type="PROSITE" id="PS50217">
    <property type="entry name" value="BZIP"/>
    <property type="match status" value="1"/>
</dbReference>
<name>A0A0N0NS76_9EURO</name>
<dbReference type="RefSeq" id="XP_018005894.1">
    <property type="nucleotide sequence ID" value="XM_018143893.1"/>
</dbReference>
<evidence type="ECO:0000256" key="2">
    <source>
        <dbReference type="ARBA" id="ARBA00023015"/>
    </source>
</evidence>
<dbReference type="VEuPathDB" id="FungiDB:AB675_380"/>
<feature type="compositionally biased region" description="Polar residues" evidence="6">
    <location>
        <begin position="125"/>
        <end position="137"/>
    </location>
</feature>
<dbReference type="OrthoDB" id="295274at2759"/>
<protein>
    <recommendedName>
        <fullName evidence="7">BZIP domain-containing protein</fullName>
    </recommendedName>
</protein>
<keyword evidence="9" id="KW-1185">Reference proteome</keyword>
<evidence type="ECO:0000256" key="1">
    <source>
        <dbReference type="ARBA" id="ARBA00004123"/>
    </source>
</evidence>
<evidence type="ECO:0000256" key="4">
    <source>
        <dbReference type="ARBA" id="ARBA00023242"/>
    </source>
</evidence>
<feature type="region of interest" description="Disordered" evidence="6">
    <location>
        <begin position="262"/>
        <end position="306"/>
    </location>
</feature>
<keyword evidence="3" id="KW-0804">Transcription</keyword>